<dbReference type="GeneID" id="22277076"/>
<dbReference type="EMBL" id="KF554508">
    <property type="protein sequence ID" value="AID50568.1"/>
    <property type="molecule type" value="Genomic_DNA"/>
</dbReference>
<evidence type="ECO:0000313" key="1">
    <source>
        <dbReference type="EMBL" id="AID50568.1"/>
    </source>
</evidence>
<protein>
    <submittedName>
        <fullName evidence="1">Uncharacterized protein</fullName>
    </submittedName>
</protein>
<accession>A0A068EMG4</accession>
<reference evidence="1" key="1">
    <citation type="journal article" date="2014" name="Virology">
        <title>The odd one out: Bacillus ACT bacteriophage CP-51 exhibits unusual properties compared to related Spounavirinae W.Ph. and Bastille.</title>
        <authorList>
            <person name="Klumpp J."/>
            <person name="Schmuki M."/>
            <person name="Sozhamannan S."/>
            <person name="Beyer W."/>
            <person name="Fouts D.E."/>
            <person name="Bernbach V."/>
            <person name="Calendar R."/>
            <person name="Loessner M.J."/>
        </authorList>
    </citation>
    <scope>NUCLEOTIDE SEQUENCE [LARGE SCALE GENOMIC DNA]</scope>
</reference>
<dbReference type="Proteomes" id="UP000027382">
    <property type="component" value="Segment"/>
</dbReference>
<sequence length="63" mass="6877">MGLCYFDYTRGKVVGGEGIDEHGSDKGFHDDLPEECKYCGKEVDNAGGVACNSCIDKRKDTLE</sequence>
<dbReference type="RefSeq" id="YP_009099177.1">
    <property type="nucleotide sequence ID" value="NC_025423.1"/>
</dbReference>
<dbReference type="OrthoDB" id="37380at10239"/>
<organism evidence="1 2">
    <name type="scientific">Bacillus phage CP-51</name>
    <dbReference type="NCBI Taxonomy" id="1391188"/>
    <lineage>
        <taxon>Viruses</taxon>
        <taxon>Duplodnaviria</taxon>
        <taxon>Heunggongvirae</taxon>
        <taxon>Uroviricota</taxon>
        <taxon>Caudoviricetes</taxon>
        <taxon>Herelleviridae</taxon>
        <taxon>Spounavirinae</taxon>
        <taxon>Siminovitchvirus</taxon>
        <taxon>Siminovitchvirus CP51</taxon>
    </lineage>
</organism>
<name>A0A068EMG4_9CAUD</name>
<dbReference type="KEGG" id="vg:22277076"/>
<keyword evidence="2" id="KW-1185">Reference proteome</keyword>
<evidence type="ECO:0000313" key="2">
    <source>
        <dbReference type="Proteomes" id="UP000027382"/>
    </source>
</evidence>
<proteinExistence type="predicted"/>